<keyword evidence="3" id="KW-1185">Reference proteome</keyword>
<reference evidence="2 3" key="1">
    <citation type="journal article" date="2021" name="MBio">
        <title>A New Model Trypanosomatid, Novymonas esmeraldas: Genomic Perception of Its 'Candidatus Pandoraea novymonadis' Endosymbiont.</title>
        <authorList>
            <person name="Zakharova A."/>
            <person name="Saura A."/>
            <person name="Butenko A."/>
            <person name="Podesvova L."/>
            <person name="Warmusova S."/>
            <person name="Kostygov A.Y."/>
            <person name="Nenarokova A."/>
            <person name="Lukes J."/>
            <person name="Opperdoes F.R."/>
            <person name="Yurchenko V."/>
        </authorList>
    </citation>
    <scope>NUCLEOTIDE SEQUENCE [LARGE SCALE GENOMIC DNA]</scope>
    <source>
        <strain evidence="2 3">E262AT.01</strain>
    </source>
</reference>
<dbReference type="EMBL" id="JAECZO010000183">
    <property type="protein sequence ID" value="KAK7198867.1"/>
    <property type="molecule type" value="Genomic_DNA"/>
</dbReference>
<comment type="caution">
    <text evidence="2">The sequence shown here is derived from an EMBL/GenBank/DDBJ whole genome shotgun (WGS) entry which is preliminary data.</text>
</comment>
<dbReference type="Pfam" id="PF00560">
    <property type="entry name" value="LRR_1"/>
    <property type="match status" value="1"/>
</dbReference>
<keyword evidence="1" id="KW-0732">Signal</keyword>
<dbReference type="PANTHER" id="PTHR47988">
    <property type="entry name" value="SOMATIC EMBRYOGENESIS RECEPTOR KINASE 1"/>
    <property type="match status" value="1"/>
</dbReference>
<gene>
    <name evidence="2" type="ORF">NESM_000853200</name>
</gene>
<dbReference type="SUPFAM" id="SSF52058">
    <property type="entry name" value="L domain-like"/>
    <property type="match status" value="1"/>
</dbReference>
<accession>A0AAW0F0X5</accession>
<dbReference type="Proteomes" id="UP001430356">
    <property type="component" value="Unassembled WGS sequence"/>
</dbReference>
<dbReference type="InterPro" id="IPR001611">
    <property type="entry name" value="Leu-rich_rpt"/>
</dbReference>
<dbReference type="Gene3D" id="3.80.10.10">
    <property type="entry name" value="Ribonuclease Inhibitor"/>
    <property type="match status" value="2"/>
</dbReference>
<name>A0AAW0F0X5_9TRYP</name>
<dbReference type="AlphaFoldDB" id="A0AAW0F0X5"/>
<evidence type="ECO:0000256" key="1">
    <source>
        <dbReference type="ARBA" id="ARBA00022729"/>
    </source>
</evidence>
<evidence type="ECO:0000313" key="2">
    <source>
        <dbReference type="EMBL" id="KAK7198867.1"/>
    </source>
</evidence>
<proteinExistence type="predicted"/>
<evidence type="ECO:0000313" key="3">
    <source>
        <dbReference type="Proteomes" id="UP001430356"/>
    </source>
</evidence>
<organism evidence="2 3">
    <name type="scientific">Novymonas esmeraldas</name>
    <dbReference type="NCBI Taxonomy" id="1808958"/>
    <lineage>
        <taxon>Eukaryota</taxon>
        <taxon>Discoba</taxon>
        <taxon>Euglenozoa</taxon>
        <taxon>Kinetoplastea</taxon>
        <taxon>Metakinetoplastina</taxon>
        <taxon>Trypanosomatida</taxon>
        <taxon>Trypanosomatidae</taxon>
        <taxon>Novymonas</taxon>
    </lineage>
</organism>
<protein>
    <submittedName>
        <fullName evidence="2">Surface membrane protein gp46-like protein</fullName>
    </submittedName>
</protein>
<sequence length="314" mass="33696">MLRHHAAVSRGLAPPLHSAAHCSTTVAVLRLTLVVAMLLLLCGAAPAESAYVDMTPGQQLNTRKFLQAFVAANPLLLPVPPGDFCQWTYADCTSKGVDLYLDETKTMRLPELPAGVVPNQVIVTSISISYGKGMLSGTLPASWGSLSRIEYLSLYSNSLTGTLPPEWVNMKTVKWFLLNDNNLTGTIPAVWSRLRFMSWTCFNNNSLTGTLPDSWGSAQRLTIVEAKNNQLSGTLPSTWSSLEFISSISLANNLLSGGLPDTWASATTLNGVSVTGNDLCGCVPSAWDSHEFIYGVRVDDAVASPTCAVTNPCK</sequence>
<dbReference type="InterPro" id="IPR032675">
    <property type="entry name" value="LRR_dom_sf"/>
</dbReference>